<gene>
    <name evidence="18" type="ORF">Afil01_67560</name>
</gene>
<evidence type="ECO:0000256" key="3">
    <source>
        <dbReference type="ARBA" id="ARBA00022741"/>
    </source>
</evidence>
<dbReference type="GO" id="GO:0003677">
    <property type="term" value="F:DNA binding"/>
    <property type="evidence" value="ECO:0007669"/>
    <property type="project" value="UniProtKB-KW"/>
</dbReference>
<dbReference type="InterPro" id="IPR014016">
    <property type="entry name" value="UvrD-like_ATP-bd"/>
</dbReference>
<keyword evidence="5 15" id="KW-0378">Hydrolase</keyword>
<evidence type="ECO:0000259" key="16">
    <source>
        <dbReference type="PROSITE" id="PS51198"/>
    </source>
</evidence>
<feature type="binding site" evidence="15">
    <location>
        <begin position="39"/>
        <end position="46"/>
    </location>
    <ligand>
        <name>ATP</name>
        <dbReference type="ChEBI" id="CHEBI:30616"/>
    </ligand>
</feature>
<comment type="caution">
    <text evidence="18">The sequence shown here is derived from an EMBL/GenBank/DDBJ whole genome shotgun (WGS) entry which is preliminary data.</text>
</comment>
<dbReference type="SUPFAM" id="SSF52980">
    <property type="entry name" value="Restriction endonuclease-like"/>
    <property type="match status" value="1"/>
</dbReference>
<accession>A0A9W6WCT6</accession>
<dbReference type="SUPFAM" id="SSF52540">
    <property type="entry name" value="P-loop containing nucleoside triphosphate hydrolases"/>
    <property type="match status" value="1"/>
</dbReference>
<evidence type="ECO:0000256" key="5">
    <source>
        <dbReference type="ARBA" id="ARBA00022801"/>
    </source>
</evidence>
<keyword evidence="10" id="KW-0234">DNA repair</keyword>
<keyword evidence="8 15" id="KW-0067">ATP-binding</keyword>
<keyword evidence="11" id="KW-0413">Isomerase</keyword>
<dbReference type="InterPro" id="IPR011335">
    <property type="entry name" value="Restrct_endonuc-II-like"/>
</dbReference>
<dbReference type="GO" id="GO:0033202">
    <property type="term" value="C:DNA helicase complex"/>
    <property type="evidence" value="ECO:0007669"/>
    <property type="project" value="TreeGrafter"/>
</dbReference>
<organism evidence="18 19">
    <name type="scientific">Actinorhabdospora filicis</name>
    <dbReference type="NCBI Taxonomy" id="1785913"/>
    <lineage>
        <taxon>Bacteria</taxon>
        <taxon>Bacillati</taxon>
        <taxon>Actinomycetota</taxon>
        <taxon>Actinomycetes</taxon>
        <taxon>Micromonosporales</taxon>
        <taxon>Micromonosporaceae</taxon>
        <taxon>Actinorhabdospora</taxon>
    </lineage>
</organism>
<evidence type="ECO:0000256" key="6">
    <source>
        <dbReference type="ARBA" id="ARBA00022806"/>
    </source>
</evidence>
<keyword evidence="3 15" id="KW-0547">Nucleotide-binding</keyword>
<feature type="domain" description="UvrD-like helicase C-terminal" evidence="17">
    <location>
        <begin position="355"/>
        <end position="662"/>
    </location>
</feature>
<dbReference type="EC" id="5.6.2.4" evidence="13"/>
<dbReference type="Proteomes" id="UP001165079">
    <property type="component" value="Unassembled WGS sequence"/>
</dbReference>
<feature type="domain" description="UvrD-like helicase ATP-binding" evidence="16">
    <location>
        <begin position="18"/>
        <end position="354"/>
    </location>
</feature>
<evidence type="ECO:0000256" key="12">
    <source>
        <dbReference type="ARBA" id="ARBA00034617"/>
    </source>
</evidence>
<evidence type="ECO:0000256" key="11">
    <source>
        <dbReference type="ARBA" id="ARBA00023235"/>
    </source>
</evidence>
<evidence type="ECO:0000256" key="14">
    <source>
        <dbReference type="ARBA" id="ARBA00048988"/>
    </source>
</evidence>
<evidence type="ECO:0000256" key="10">
    <source>
        <dbReference type="ARBA" id="ARBA00023204"/>
    </source>
</evidence>
<keyword evidence="9" id="KW-0238">DNA-binding</keyword>
<dbReference type="EMBL" id="BSTX01000008">
    <property type="protein sequence ID" value="GLZ81949.1"/>
    <property type="molecule type" value="Genomic_DNA"/>
</dbReference>
<dbReference type="AlphaFoldDB" id="A0A9W6WCT6"/>
<dbReference type="Gene3D" id="3.40.50.300">
    <property type="entry name" value="P-loop containing nucleotide triphosphate hydrolases"/>
    <property type="match status" value="3"/>
</dbReference>
<evidence type="ECO:0000256" key="15">
    <source>
        <dbReference type="PROSITE-ProRule" id="PRU00560"/>
    </source>
</evidence>
<dbReference type="GO" id="GO:0005829">
    <property type="term" value="C:cytosol"/>
    <property type="evidence" value="ECO:0007669"/>
    <property type="project" value="TreeGrafter"/>
</dbReference>
<dbReference type="PANTHER" id="PTHR11070">
    <property type="entry name" value="UVRD / RECB / PCRA DNA HELICASE FAMILY MEMBER"/>
    <property type="match status" value="1"/>
</dbReference>
<dbReference type="InterPro" id="IPR013986">
    <property type="entry name" value="DExx_box_DNA_helicase_dom_sf"/>
</dbReference>
<dbReference type="PROSITE" id="PS51198">
    <property type="entry name" value="UVRD_HELICASE_ATP_BIND"/>
    <property type="match status" value="1"/>
</dbReference>
<dbReference type="CDD" id="cd17932">
    <property type="entry name" value="DEXQc_UvrD"/>
    <property type="match status" value="1"/>
</dbReference>
<dbReference type="InterPro" id="IPR027417">
    <property type="entry name" value="P-loop_NTPase"/>
</dbReference>
<comment type="catalytic activity">
    <reaction evidence="14">
        <text>ATP + H2O = ADP + phosphate + H(+)</text>
        <dbReference type="Rhea" id="RHEA:13065"/>
        <dbReference type="ChEBI" id="CHEBI:15377"/>
        <dbReference type="ChEBI" id="CHEBI:15378"/>
        <dbReference type="ChEBI" id="CHEBI:30616"/>
        <dbReference type="ChEBI" id="CHEBI:43474"/>
        <dbReference type="ChEBI" id="CHEBI:456216"/>
        <dbReference type="EC" id="5.6.2.4"/>
    </reaction>
</comment>
<dbReference type="Pfam" id="PF13361">
    <property type="entry name" value="UvrD_C"/>
    <property type="match status" value="1"/>
</dbReference>
<evidence type="ECO:0000313" key="18">
    <source>
        <dbReference type="EMBL" id="GLZ81949.1"/>
    </source>
</evidence>
<dbReference type="Gene3D" id="1.10.486.10">
    <property type="entry name" value="PCRA, domain 4"/>
    <property type="match status" value="1"/>
</dbReference>
<dbReference type="GO" id="GO:0004527">
    <property type="term" value="F:exonuclease activity"/>
    <property type="evidence" value="ECO:0007669"/>
    <property type="project" value="UniProtKB-KW"/>
</dbReference>
<dbReference type="Pfam" id="PF12705">
    <property type="entry name" value="PDDEXK_1"/>
    <property type="match status" value="1"/>
</dbReference>
<evidence type="ECO:0000313" key="19">
    <source>
        <dbReference type="Proteomes" id="UP001165079"/>
    </source>
</evidence>
<name>A0A9W6WCT6_9ACTN</name>
<dbReference type="GO" id="GO:0005524">
    <property type="term" value="F:ATP binding"/>
    <property type="evidence" value="ECO:0007669"/>
    <property type="project" value="UniProtKB-UniRule"/>
</dbReference>
<evidence type="ECO:0000256" key="4">
    <source>
        <dbReference type="ARBA" id="ARBA00022763"/>
    </source>
</evidence>
<sequence length="1061" mass="115363">MSPRYSAVELSRLLGDEFPPTPQQAAVIEAPLSPTIVVAGAGSGKTATMAARVVWLIANGFVRPEHVLGLTFTRKAAAELGQRVRRRLARLAGLSAFQNDRTDRGEVEDESAELGEPTVSTYHSYAARVVGEHGLRAGLDAQTRMLSEASAWQLADSVVRSYGGDMSHVDFTLDTVVDRVRALAGELAEHLCGPEELRRYTDSMVESLTEKAGKKLVKDVSKAISVQQARLQLLPLVEAYHHRKRELGAADFADIMEHAARLAAGVPEVGATERDRYRVVLLDEYQDTSHAQIVLLRSLFGGGHPVTAVGDPCQSIYGWRGASSGTLKRFPDSFPAAENQEPQAFQLTISWRNRARILTVANAISGPLRDGGAVVAPLTPGAPGAGDVRCALLPTVADEAEYVADTVEEIWNSVSDSVSGGDWTETPPAALPSTAVLVRKRSQIPLLERALRGRGLPVEIVGVGGLLDVPEVREVYCTLRVLADPGAGGQLIRLLTGPRWRLGPRDLVALYRRAGELAEARGKGRKARDADRAEETALAEAIHDPGDQDLYTEVAWERIHALREEIDALRSRLGQPLSELIADIERTTGLDVEVSVHRGDRSQLDAFADLAAKYSADSPTATLTGFLAYLKAAEDTERGLEAAPAKPHPGAVQILTVHAAKGLEWDLVAVTGLSKGVFPGEKARSSWLSSPGELPTELRGDASDLPMLELEGTTSAKAIKQFATDWRAHDLSEDRRLAYVAFTRARHTLVTSGYWWGETSVGVSGPSAYLEELRSAEATVDQWAERPMDERNPMLENPPSAVWPAPAPLGAKQGAIEEAAALVMAMSTVDVPEIAPEEDEEVAAWAHEAELLLAERDENASGVVRLELPGQLSVSQLVALRRDPEDFAARLRRPLPEQPEPRTRRGTAFHAWVEEFFGARPLLDVDELPGAADDDAAPDEDLEDLKSAFTESRWAARGPVAVEVPFVTMVGGVPVRGRIDAVFESRDEEFDFEVVDWKTGRPPRSLEARRVAAVQLAAYRRAWAQLRGIEEEKVRACFHYVGVNRTVDAGEFPDLEELLPS</sequence>
<keyword evidence="2" id="KW-0540">Nuclease</keyword>
<evidence type="ECO:0000256" key="9">
    <source>
        <dbReference type="ARBA" id="ARBA00023125"/>
    </source>
</evidence>
<dbReference type="RefSeq" id="WP_285667519.1">
    <property type="nucleotide sequence ID" value="NZ_BSTX01000008.1"/>
</dbReference>
<keyword evidence="6 15" id="KW-0347">Helicase</keyword>
<dbReference type="GO" id="GO:0043138">
    <property type="term" value="F:3'-5' DNA helicase activity"/>
    <property type="evidence" value="ECO:0007669"/>
    <property type="project" value="UniProtKB-EC"/>
</dbReference>
<dbReference type="PANTHER" id="PTHR11070:SF55">
    <property type="entry name" value="DNA 3'-5' HELICASE"/>
    <property type="match status" value="1"/>
</dbReference>
<dbReference type="Pfam" id="PF00580">
    <property type="entry name" value="UvrD-helicase"/>
    <property type="match status" value="1"/>
</dbReference>
<comment type="catalytic activity">
    <reaction evidence="12">
        <text>Couples ATP hydrolysis with the unwinding of duplex DNA by translocating in the 3'-5' direction.</text>
        <dbReference type="EC" id="5.6.2.4"/>
    </reaction>
</comment>
<protein>
    <recommendedName>
        <fullName evidence="13">DNA 3'-5' helicase</fullName>
        <ecNumber evidence="13">5.6.2.4</ecNumber>
    </recommendedName>
</protein>
<keyword evidence="7" id="KW-0269">Exonuclease</keyword>
<comment type="similarity">
    <text evidence="1">Belongs to the helicase family. UvrD subfamily.</text>
</comment>
<dbReference type="InterPro" id="IPR000212">
    <property type="entry name" value="DNA_helicase_UvrD/REP"/>
</dbReference>
<evidence type="ECO:0000259" key="17">
    <source>
        <dbReference type="PROSITE" id="PS51217"/>
    </source>
</evidence>
<evidence type="ECO:0000256" key="1">
    <source>
        <dbReference type="ARBA" id="ARBA00009922"/>
    </source>
</evidence>
<dbReference type="Gene3D" id="3.90.320.10">
    <property type="match status" value="1"/>
</dbReference>
<dbReference type="InterPro" id="IPR011604">
    <property type="entry name" value="PDDEXK-like_dom_sf"/>
</dbReference>
<keyword evidence="19" id="KW-1185">Reference proteome</keyword>
<proteinExistence type="inferred from homology"/>
<evidence type="ECO:0000256" key="13">
    <source>
        <dbReference type="ARBA" id="ARBA00034808"/>
    </source>
</evidence>
<dbReference type="InterPro" id="IPR014017">
    <property type="entry name" value="DNA_helicase_UvrD-like_C"/>
</dbReference>
<evidence type="ECO:0000256" key="2">
    <source>
        <dbReference type="ARBA" id="ARBA00022722"/>
    </source>
</evidence>
<dbReference type="GO" id="GO:0000725">
    <property type="term" value="P:recombinational repair"/>
    <property type="evidence" value="ECO:0007669"/>
    <property type="project" value="TreeGrafter"/>
</dbReference>
<dbReference type="Gene3D" id="1.10.10.160">
    <property type="match status" value="1"/>
</dbReference>
<evidence type="ECO:0000256" key="7">
    <source>
        <dbReference type="ARBA" id="ARBA00022839"/>
    </source>
</evidence>
<dbReference type="InterPro" id="IPR038726">
    <property type="entry name" value="PDDEXK_AddAB-type"/>
</dbReference>
<keyword evidence="4" id="KW-0227">DNA damage</keyword>
<dbReference type="PROSITE" id="PS51217">
    <property type="entry name" value="UVRD_HELICASE_CTER"/>
    <property type="match status" value="1"/>
</dbReference>
<reference evidence="18" key="1">
    <citation type="submission" date="2023-03" db="EMBL/GenBank/DDBJ databases">
        <title>Actinorhabdospora filicis NBRC 111898.</title>
        <authorList>
            <person name="Ichikawa N."/>
            <person name="Sato H."/>
            <person name="Tonouchi N."/>
        </authorList>
    </citation>
    <scope>NUCLEOTIDE SEQUENCE</scope>
    <source>
        <strain evidence="18">NBRC 111898</strain>
    </source>
</reference>
<evidence type="ECO:0000256" key="8">
    <source>
        <dbReference type="ARBA" id="ARBA00022840"/>
    </source>
</evidence>